<keyword evidence="6" id="KW-0175">Coiled coil</keyword>
<dbReference type="Proteomes" id="UP001177140">
    <property type="component" value="Unassembled WGS sequence"/>
</dbReference>
<evidence type="ECO:0000256" key="5">
    <source>
        <dbReference type="RuleBase" id="RU362118"/>
    </source>
</evidence>
<keyword evidence="8" id="KW-1185">Reference proteome</keyword>
<dbReference type="PANTHER" id="PTHR11808:SF50">
    <property type="entry name" value="CYSTATHIONINE BETA-LYASE"/>
    <property type="match status" value="1"/>
</dbReference>
<reference evidence="7" key="1">
    <citation type="submission" date="2022-03" db="EMBL/GenBank/DDBJ databases">
        <title>A functionally conserved STORR gene fusion in Papaver species that diverged 16.8 million years ago.</title>
        <authorList>
            <person name="Catania T."/>
        </authorList>
    </citation>
    <scope>NUCLEOTIDE SEQUENCE</scope>
    <source>
        <strain evidence="7">S-191538</strain>
    </source>
</reference>
<evidence type="ECO:0008006" key="9">
    <source>
        <dbReference type="Google" id="ProtNLM"/>
    </source>
</evidence>
<comment type="caution">
    <text evidence="7">The sequence shown here is derived from an EMBL/GenBank/DDBJ whole genome shotgun (WGS) entry which is preliminary data.</text>
</comment>
<sequence>MMPTLPLHPYWYLLINVKTQPCAFTYKRTKTQPSHLHIYDKLNTRKVKLNNEVREMSEKIRFLLAKLDKADRAFCFSTGMAALAAVTHLVGAGQEVVSGNDMYGGSDRLLSQVLPARGVVVKLRVDMTDLSEVAAAIGPWTKLVWLETPTNPRLQISDIRKITEIAHAHGAIVLVDNSMMSSVLSQPLELGADVVMHSATKFISGHVDVMAGVLVVKGESLAKEIDFLQNSEGAVLAPFDCWVCLRGIKTMALRVEKKQFLLLHSSYIIFSNTIWTIHPYWCTSYQECDIINQIDH</sequence>
<dbReference type="InterPro" id="IPR015424">
    <property type="entry name" value="PyrdxlP-dep_Trfase"/>
</dbReference>
<evidence type="ECO:0000313" key="8">
    <source>
        <dbReference type="Proteomes" id="UP001177140"/>
    </source>
</evidence>
<dbReference type="GO" id="GO:0019346">
    <property type="term" value="P:transsulfuration"/>
    <property type="evidence" value="ECO:0007669"/>
    <property type="project" value="InterPro"/>
</dbReference>
<evidence type="ECO:0000256" key="3">
    <source>
        <dbReference type="ARBA" id="ARBA00022898"/>
    </source>
</evidence>
<name>A0AA41VRL2_PAPNU</name>
<comment type="similarity">
    <text evidence="2 5">Belongs to the trans-sulfuration enzymes family.</text>
</comment>
<evidence type="ECO:0000313" key="7">
    <source>
        <dbReference type="EMBL" id="MCL7045923.1"/>
    </source>
</evidence>
<keyword evidence="4" id="KW-0456">Lyase</keyword>
<dbReference type="GO" id="GO:0047804">
    <property type="term" value="F:cysteine-S-conjugate beta-lyase activity"/>
    <property type="evidence" value="ECO:0007669"/>
    <property type="project" value="UniProtKB-ARBA"/>
</dbReference>
<dbReference type="GO" id="GO:0005737">
    <property type="term" value="C:cytoplasm"/>
    <property type="evidence" value="ECO:0007669"/>
    <property type="project" value="TreeGrafter"/>
</dbReference>
<organism evidence="7 8">
    <name type="scientific">Papaver nudicaule</name>
    <name type="common">Iceland poppy</name>
    <dbReference type="NCBI Taxonomy" id="74823"/>
    <lineage>
        <taxon>Eukaryota</taxon>
        <taxon>Viridiplantae</taxon>
        <taxon>Streptophyta</taxon>
        <taxon>Embryophyta</taxon>
        <taxon>Tracheophyta</taxon>
        <taxon>Spermatophyta</taxon>
        <taxon>Magnoliopsida</taxon>
        <taxon>Ranunculales</taxon>
        <taxon>Papaveraceae</taxon>
        <taxon>Papaveroideae</taxon>
        <taxon>Papaver</taxon>
    </lineage>
</organism>
<evidence type="ECO:0000256" key="1">
    <source>
        <dbReference type="ARBA" id="ARBA00001933"/>
    </source>
</evidence>
<evidence type="ECO:0000256" key="4">
    <source>
        <dbReference type="ARBA" id="ARBA00023239"/>
    </source>
</evidence>
<dbReference type="InterPro" id="IPR000277">
    <property type="entry name" value="Cys/Met-Metab_PyrdxlP-dep_enz"/>
</dbReference>
<dbReference type="AlphaFoldDB" id="A0AA41VRL2"/>
<accession>A0AA41VRL2</accession>
<proteinExistence type="inferred from homology"/>
<dbReference type="GO" id="GO:0030170">
    <property type="term" value="F:pyridoxal phosphate binding"/>
    <property type="evidence" value="ECO:0007669"/>
    <property type="project" value="InterPro"/>
</dbReference>
<dbReference type="Gene3D" id="3.40.640.10">
    <property type="entry name" value="Type I PLP-dependent aspartate aminotransferase-like (Major domain)"/>
    <property type="match status" value="1"/>
</dbReference>
<dbReference type="FunFam" id="3.40.640.10:FF:000046">
    <property type="entry name" value="Cystathionine gamma-lyase"/>
    <property type="match status" value="1"/>
</dbReference>
<keyword evidence="3 5" id="KW-0663">Pyridoxal phosphate</keyword>
<evidence type="ECO:0000256" key="6">
    <source>
        <dbReference type="SAM" id="Coils"/>
    </source>
</evidence>
<feature type="coiled-coil region" evidence="6">
    <location>
        <begin position="39"/>
        <end position="73"/>
    </location>
</feature>
<dbReference type="InterPro" id="IPR015421">
    <property type="entry name" value="PyrdxlP-dep_Trfase_major"/>
</dbReference>
<protein>
    <recommendedName>
        <fullName evidence="9">Cystathionine beta-lyase</fullName>
    </recommendedName>
</protein>
<dbReference type="EMBL" id="JAJJMA010275433">
    <property type="protein sequence ID" value="MCL7045923.1"/>
    <property type="molecule type" value="Genomic_DNA"/>
</dbReference>
<dbReference type="Pfam" id="PF01053">
    <property type="entry name" value="Cys_Met_Meta_PP"/>
    <property type="match status" value="1"/>
</dbReference>
<evidence type="ECO:0000256" key="2">
    <source>
        <dbReference type="ARBA" id="ARBA00009077"/>
    </source>
</evidence>
<dbReference type="SUPFAM" id="SSF53383">
    <property type="entry name" value="PLP-dependent transferases"/>
    <property type="match status" value="1"/>
</dbReference>
<gene>
    <name evidence="7" type="ORF">MKW94_020834</name>
</gene>
<comment type="cofactor">
    <cofactor evidence="1 5">
        <name>pyridoxal 5'-phosphate</name>
        <dbReference type="ChEBI" id="CHEBI:597326"/>
    </cofactor>
</comment>
<dbReference type="PANTHER" id="PTHR11808">
    <property type="entry name" value="TRANS-SULFURATION ENZYME FAMILY MEMBER"/>
    <property type="match status" value="1"/>
</dbReference>